<feature type="region of interest" description="Disordered" evidence="1">
    <location>
        <begin position="1"/>
        <end position="80"/>
    </location>
</feature>
<name>A0A4V2MUW8_9APHY</name>
<reference evidence="2 3" key="1">
    <citation type="submission" date="2018-11" db="EMBL/GenBank/DDBJ databases">
        <title>Genome assembly of Steccherinum ochraceum LE-BIN_3174, the white-rot fungus of the Steccherinaceae family (The Residual Polyporoid clade, Polyporales, Basidiomycota).</title>
        <authorList>
            <person name="Fedorova T.V."/>
            <person name="Glazunova O.A."/>
            <person name="Landesman E.O."/>
            <person name="Moiseenko K.V."/>
            <person name="Psurtseva N.V."/>
            <person name="Savinova O.S."/>
            <person name="Shakhova N.V."/>
            <person name="Tyazhelova T.V."/>
            <person name="Vasina D.V."/>
        </authorList>
    </citation>
    <scope>NUCLEOTIDE SEQUENCE [LARGE SCALE GENOMIC DNA]</scope>
    <source>
        <strain evidence="2 3">LE-BIN_3174</strain>
    </source>
</reference>
<feature type="compositionally biased region" description="Low complexity" evidence="1">
    <location>
        <begin position="186"/>
        <end position="196"/>
    </location>
</feature>
<evidence type="ECO:0000256" key="1">
    <source>
        <dbReference type="SAM" id="MobiDB-lite"/>
    </source>
</evidence>
<organism evidence="2 3">
    <name type="scientific">Steccherinum ochraceum</name>
    <dbReference type="NCBI Taxonomy" id="92696"/>
    <lineage>
        <taxon>Eukaryota</taxon>
        <taxon>Fungi</taxon>
        <taxon>Dikarya</taxon>
        <taxon>Basidiomycota</taxon>
        <taxon>Agaricomycotina</taxon>
        <taxon>Agaricomycetes</taxon>
        <taxon>Polyporales</taxon>
        <taxon>Steccherinaceae</taxon>
        <taxon>Steccherinum</taxon>
    </lineage>
</organism>
<dbReference type="AlphaFoldDB" id="A0A4V2MUW8"/>
<feature type="region of interest" description="Disordered" evidence="1">
    <location>
        <begin position="167"/>
        <end position="213"/>
    </location>
</feature>
<gene>
    <name evidence="2" type="ORF">EIP91_010628</name>
</gene>
<evidence type="ECO:0000313" key="3">
    <source>
        <dbReference type="Proteomes" id="UP000292702"/>
    </source>
</evidence>
<protein>
    <submittedName>
        <fullName evidence="2">Uncharacterized protein</fullName>
    </submittedName>
</protein>
<feature type="compositionally biased region" description="Polar residues" evidence="1">
    <location>
        <begin position="24"/>
        <end position="52"/>
    </location>
</feature>
<proteinExistence type="predicted"/>
<comment type="caution">
    <text evidence="2">The sequence shown here is derived from an EMBL/GenBank/DDBJ whole genome shotgun (WGS) entry which is preliminary data.</text>
</comment>
<evidence type="ECO:0000313" key="2">
    <source>
        <dbReference type="EMBL" id="TCD60157.1"/>
    </source>
</evidence>
<sequence length="213" mass="23758">MPAHQYNSAEHAVRPSMLHRPTRKQQYQGPSQAEYSWTSPSHLQASKLTAPQSAGPAHSIPPLLRTPTPPGGRPPILEVSNPDLLLPNLLGLTLSDTNASRQSSSNSRDFDRLERLPWECKEKTCPVGLRCVHRLPNATSVRRGREDSEEVEPESLNAYEGARRVKARKVVQGQDAPSGTQRPLDSQVVPQWKQQPQPSPNHNRRLGRFVELP</sequence>
<dbReference type="Proteomes" id="UP000292702">
    <property type="component" value="Unassembled WGS sequence"/>
</dbReference>
<feature type="compositionally biased region" description="Polar residues" evidence="1">
    <location>
        <begin position="175"/>
        <end position="184"/>
    </location>
</feature>
<dbReference type="EMBL" id="RWJN01000647">
    <property type="protein sequence ID" value="TCD60157.1"/>
    <property type="molecule type" value="Genomic_DNA"/>
</dbReference>
<accession>A0A4V2MUW8</accession>
<keyword evidence="3" id="KW-1185">Reference proteome</keyword>